<dbReference type="AlphaFoldDB" id="A0A9W9VL30"/>
<reference evidence="1" key="1">
    <citation type="submission" date="2022-12" db="EMBL/GenBank/DDBJ databases">
        <authorList>
            <person name="Petersen C."/>
        </authorList>
    </citation>
    <scope>NUCLEOTIDE SEQUENCE</scope>
    <source>
        <strain evidence="1">IBT 3081</strain>
    </source>
</reference>
<dbReference type="InterPro" id="IPR022085">
    <property type="entry name" value="OpdG"/>
</dbReference>
<protein>
    <submittedName>
        <fullName evidence="1">Uncharacterized protein</fullName>
    </submittedName>
</protein>
<keyword evidence="2" id="KW-1185">Reference proteome</keyword>
<reference evidence="1" key="2">
    <citation type="journal article" date="2023" name="IMA Fungus">
        <title>Comparative genomic study of the Penicillium genus elucidates a diverse pangenome and 15 lateral gene transfer events.</title>
        <authorList>
            <person name="Petersen C."/>
            <person name="Sorensen T."/>
            <person name="Nielsen M.R."/>
            <person name="Sondergaard T.E."/>
            <person name="Sorensen J.L."/>
            <person name="Fitzpatrick D.A."/>
            <person name="Frisvad J.C."/>
            <person name="Nielsen K.L."/>
        </authorList>
    </citation>
    <scope>NUCLEOTIDE SEQUENCE</scope>
    <source>
        <strain evidence="1">IBT 3081</strain>
    </source>
</reference>
<dbReference type="PANTHER" id="PTHR38797">
    <property type="entry name" value="NUCLEAR PORE COMPLEX PROTEIN NUP85-RELATED"/>
    <property type="match status" value="1"/>
</dbReference>
<comment type="caution">
    <text evidence="1">The sequence shown here is derived from an EMBL/GenBank/DDBJ whole genome shotgun (WGS) entry which is preliminary data.</text>
</comment>
<dbReference type="Proteomes" id="UP001147752">
    <property type="component" value="Unassembled WGS sequence"/>
</dbReference>
<accession>A0A9W9VL30</accession>
<name>A0A9W9VL30_9EURO</name>
<dbReference type="EMBL" id="JAPZBT010000001">
    <property type="protein sequence ID" value="KAJ5383800.1"/>
    <property type="molecule type" value="Genomic_DNA"/>
</dbReference>
<dbReference type="OrthoDB" id="3350591at2759"/>
<dbReference type="Pfam" id="PF12311">
    <property type="entry name" value="DUF3632"/>
    <property type="match status" value="1"/>
</dbReference>
<dbReference type="GeneID" id="81458624"/>
<dbReference type="InterPro" id="IPR053204">
    <property type="entry name" value="Oxopyrrolidines_Biosynth-assoc"/>
</dbReference>
<evidence type="ECO:0000313" key="1">
    <source>
        <dbReference type="EMBL" id="KAJ5383800.1"/>
    </source>
</evidence>
<dbReference type="PANTHER" id="PTHR38797:SF4">
    <property type="entry name" value="NUCLEAR PORE COMPLEX PROTEIN NUP85"/>
    <property type="match status" value="1"/>
</dbReference>
<proteinExistence type="predicted"/>
<organism evidence="1 2">
    <name type="scientific">Penicillium concentricum</name>
    <dbReference type="NCBI Taxonomy" id="293559"/>
    <lineage>
        <taxon>Eukaryota</taxon>
        <taxon>Fungi</taxon>
        <taxon>Dikarya</taxon>
        <taxon>Ascomycota</taxon>
        <taxon>Pezizomycotina</taxon>
        <taxon>Eurotiomycetes</taxon>
        <taxon>Eurotiomycetidae</taxon>
        <taxon>Eurotiales</taxon>
        <taxon>Aspergillaceae</taxon>
        <taxon>Penicillium</taxon>
    </lineage>
</organism>
<evidence type="ECO:0000313" key="2">
    <source>
        <dbReference type="Proteomes" id="UP001147752"/>
    </source>
</evidence>
<gene>
    <name evidence="1" type="ORF">N7517_001711</name>
</gene>
<sequence length="202" mass="23281">MASPVHLRLASLERDDPWIVEQEYFTILNDCLQPTSQISAAEAAARINELTPMKREAKGKEAEHPENWCLEFRGTISETVKQIPHAHPSQDKMVGIIKELKALPGVKVTFYETAKPRIWTDLPCLMEVWSEAYIIPSPKDDAAEAEKWVNWHAFSARVLQAGLADWFHLTTWCFRDALEEENLQTKEFNECQIRAAVQWIEY</sequence>
<dbReference type="RefSeq" id="XP_056583576.1">
    <property type="nucleotide sequence ID" value="XM_056719441.1"/>
</dbReference>